<sequence length="126" mass="14334">MENMKFKDNIPIYVQIEDYIFLELAQGKLKAGDKLPSVRALAVELTVNVNTVQRALRELTAQGYIYSKRGEGNFVTEDEALLEAAKRKLLVSEPAAFVSRMEKLGVERDKIGRILEQYLQETDRGE</sequence>
<dbReference type="AlphaFoldDB" id="A0A0R1MAX9"/>
<evidence type="ECO:0000259" key="4">
    <source>
        <dbReference type="PROSITE" id="PS50949"/>
    </source>
</evidence>
<evidence type="ECO:0000256" key="3">
    <source>
        <dbReference type="ARBA" id="ARBA00023163"/>
    </source>
</evidence>
<dbReference type="PROSITE" id="PS50949">
    <property type="entry name" value="HTH_GNTR"/>
    <property type="match status" value="1"/>
</dbReference>
<dbReference type="GO" id="GO:0003700">
    <property type="term" value="F:DNA-binding transcription factor activity"/>
    <property type="evidence" value="ECO:0007669"/>
    <property type="project" value="InterPro"/>
</dbReference>
<dbReference type="GO" id="GO:0003677">
    <property type="term" value="F:DNA binding"/>
    <property type="evidence" value="ECO:0007669"/>
    <property type="project" value="UniProtKB-KW"/>
</dbReference>
<dbReference type="InterPro" id="IPR036388">
    <property type="entry name" value="WH-like_DNA-bd_sf"/>
</dbReference>
<gene>
    <name evidence="5" type="ORF">FC20_GL000351</name>
</gene>
<feature type="domain" description="HTH gntR-type" evidence="4">
    <location>
        <begin position="10"/>
        <end position="78"/>
    </location>
</feature>
<organism evidence="5 6">
    <name type="scientific">Lactobacillus equicursoris DSM 19284 = JCM 14600 = CIP 110162</name>
    <dbReference type="NCBI Taxonomy" id="1293597"/>
    <lineage>
        <taxon>Bacteria</taxon>
        <taxon>Bacillati</taxon>
        <taxon>Bacillota</taxon>
        <taxon>Bacilli</taxon>
        <taxon>Lactobacillales</taxon>
        <taxon>Lactobacillaceae</taxon>
        <taxon>Lactobacillus</taxon>
    </lineage>
</organism>
<dbReference type="InterPro" id="IPR036390">
    <property type="entry name" value="WH_DNA-bd_sf"/>
</dbReference>
<name>A0A0R1MAX9_9LACO</name>
<comment type="caution">
    <text evidence="5">The sequence shown here is derived from an EMBL/GenBank/DDBJ whole genome shotgun (WGS) entry which is preliminary data.</text>
</comment>
<keyword evidence="3" id="KW-0804">Transcription</keyword>
<keyword evidence="1" id="KW-0805">Transcription regulation</keyword>
<dbReference type="Pfam" id="PF00392">
    <property type="entry name" value="GntR"/>
    <property type="match status" value="1"/>
</dbReference>
<dbReference type="SMART" id="SM00345">
    <property type="entry name" value="HTH_GNTR"/>
    <property type="match status" value="1"/>
</dbReference>
<dbReference type="SUPFAM" id="SSF46785">
    <property type="entry name" value="Winged helix' DNA-binding domain"/>
    <property type="match status" value="1"/>
</dbReference>
<dbReference type="eggNOG" id="COG1725">
    <property type="taxonomic scope" value="Bacteria"/>
</dbReference>
<dbReference type="Proteomes" id="UP000051074">
    <property type="component" value="Unassembled WGS sequence"/>
</dbReference>
<dbReference type="PANTHER" id="PTHR38445:SF9">
    <property type="entry name" value="HTH-TYPE TRANSCRIPTIONAL REPRESSOR YTRA"/>
    <property type="match status" value="1"/>
</dbReference>
<evidence type="ECO:0000313" key="5">
    <source>
        <dbReference type="EMBL" id="KRL02242.1"/>
    </source>
</evidence>
<reference evidence="5 6" key="1">
    <citation type="journal article" date="2015" name="Genome Announc.">
        <title>Expanding the biotechnology potential of lactobacilli through comparative genomics of 213 strains and associated genera.</title>
        <authorList>
            <person name="Sun Z."/>
            <person name="Harris H.M."/>
            <person name="McCann A."/>
            <person name="Guo C."/>
            <person name="Argimon S."/>
            <person name="Zhang W."/>
            <person name="Yang X."/>
            <person name="Jeffery I.B."/>
            <person name="Cooney J.C."/>
            <person name="Kagawa T.F."/>
            <person name="Liu W."/>
            <person name="Song Y."/>
            <person name="Salvetti E."/>
            <person name="Wrobel A."/>
            <person name="Rasinkangas P."/>
            <person name="Parkhill J."/>
            <person name="Rea M.C."/>
            <person name="O'Sullivan O."/>
            <person name="Ritari J."/>
            <person name="Douillard F.P."/>
            <person name="Paul Ross R."/>
            <person name="Yang R."/>
            <person name="Briner A.E."/>
            <person name="Felis G.E."/>
            <person name="de Vos W.M."/>
            <person name="Barrangou R."/>
            <person name="Klaenhammer T.R."/>
            <person name="Caufield P.W."/>
            <person name="Cui Y."/>
            <person name="Zhang H."/>
            <person name="O'Toole P.W."/>
        </authorList>
    </citation>
    <scope>NUCLEOTIDE SEQUENCE [LARGE SCALE GENOMIC DNA]</scope>
    <source>
        <strain evidence="5 6">DSM 19284</strain>
    </source>
</reference>
<keyword evidence="6" id="KW-1185">Reference proteome</keyword>
<dbReference type="EMBL" id="AZDU01000015">
    <property type="protein sequence ID" value="KRL02242.1"/>
    <property type="molecule type" value="Genomic_DNA"/>
</dbReference>
<dbReference type="CDD" id="cd07377">
    <property type="entry name" value="WHTH_GntR"/>
    <property type="match status" value="1"/>
</dbReference>
<keyword evidence="2" id="KW-0238">DNA-binding</keyword>
<proteinExistence type="predicted"/>
<protein>
    <submittedName>
        <fullName evidence="5">GntR family transcriptional regulator</fullName>
    </submittedName>
</protein>
<dbReference type="InterPro" id="IPR000524">
    <property type="entry name" value="Tscrpt_reg_HTH_GntR"/>
</dbReference>
<dbReference type="PANTHER" id="PTHR38445">
    <property type="entry name" value="HTH-TYPE TRANSCRIPTIONAL REPRESSOR YTRA"/>
    <property type="match status" value="1"/>
</dbReference>
<evidence type="ECO:0000313" key="6">
    <source>
        <dbReference type="Proteomes" id="UP000051074"/>
    </source>
</evidence>
<dbReference type="Gene3D" id="1.10.10.10">
    <property type="entry name" value="Winged helix-like DNA-binding domain superfamily/Winged helix DNA-binding domain"/>
    <property type="match status" value="1"/>
</dbReference>
<evidence type="ECO:0000256" key="2">
    <source>
        <dbReference type="ARBA" id="ARBA00023125"/>
    </source>
</evidence>
<evidence type="ECO:0000256" key="1">
    <source>
        <dbReference type="ARBA" id="ARBA00023015"/>
    </source>
</evidence>
<accession>A0A0R1MAX9</accession>
<dbReference type="STRING" id="1293597.FC20_GL000351"/>
<dbReference type="PATRIC" id="fig|1293597.4.peg.405"/>